<evidence type="ECO:0000313" key="15">
    <source>
        <dbReference type="Proteomes" id="UP001428341"/>
    </source>
</evidence>
<feature type="region of interest" description="Disordered" evidence="10">
    <location>
        <begin position="1"/>
        <end position="24"/>
    </location>
</feature>
<dbReference type="CDD" id="cd15571">
    <property type="entry name" value="ePHD"/>
    <property type="match status" value="1"/>
</dbReference>
<dbReference type="PROSITE" id="PS50016">
    <property type="entry name" value="ZF_PHD_2"/>
    <property type="match status" value="1"/>
</dbReference>
<reference evidence="14 15" key="1">
    <citation type="submission" date="2024-05" db="EMBL/GenBank/DDBJ databases">
        <title>Haplotype-resolved chromosome-level genome assembly of Huyou (Citrus changshanensis).</title>
        <authorList>
            <person name="Miao C."/>
            <person name="Chen W."/>
            <person name="Wu Y."/>
            <person name="Wang L."/>
            <person name="Zhao S."/>
            <person name="Grierson D."/>
            <person name="Xu C."/>
            <person name="Chen K."/>
        </authorList>
    </citation>
    <scope>NUCLEOTIDE SEQUENCE [LARGE SCALE GENOMIC DNA]</scope>
    <source>
        <strain evidence="14">01-14</strain>
        <tissue evidence="14">Leaf</tissue>
    </source>
</reference>
<dbReference type="InterPro" id="IPR001965">
    <property type="entry name" value="Znf_PHD"/>
</dbReference>
<feature type="domain" description="PHD-type" evidence="13">
    <location>
        <begin position="1754"/>
        <end position="1868"/>
    </location>
</feature>
<dbReference type="GO" id="GO:0042800">
    <property type="term" value="F:histone H3K4 methyltransferase activity"/>
    <property type="evidence" value="ECO:0007669"/>
    <property type="project" value="TreeGrafter"/>
</dbReference>
<dbReference type="InterPro" id="IPR046341">
    <property type="entry name" value="SET_dom_sf"/>
</dbReference>
<keyword evidence="3 9" id="KW-0863">Zinc-finger</keyword>
<evidence type="ECO:0000256" key="4">
    <source>
        <dbReference type="ARBA" id="ARBA00022833"/>
    </source>
</evidence>
<keyword evidence="7" id="KW-0804">Transcription</keyword>
<dbReference type="SUPFAM" id="SSF57903">
    <property type="entry name" value="FYVE/PHD zinc finger"/>
    <property type="match status" value="1"/>
</dbReference>
<keyword evidence="2" id="KW-0479">Metal-binding</keyword>
<keyword evidence="6" id="KW-0805">Transcription regulation</keyword>
<dbReference type="CDD" id="cd10518">
    <property type="entry name" value="SET_SETD1-like"/>
    <property type="match status" value="1"/>
</dbReference>
<sequence length="2126" mass="232533">MENSWQIKCGSSTQPMASSTSLETRNQREMDSGYCFYPHGTHGLRSSGHDSSVPNTRIGSSCRQGNAELGNSFLALLSAPPSLLQCDFKEQSNLKSFSASSSKLPFDGGVVISTSVGSGVPPIANGLPSECQSNQNVQNGASPIFSSRVVANSNCSTKYGLHDGLETVNISLQSSDLAKAIIHQLVSSNERAKDFSSIKGKWHNTSLGHAAKIPSSCIPISHKEPLQSNSSLPCQPSACTSECPRVICLGASGNLLLSNTGFLGIVCSCHHFHTSVAKFCEHLGLYDVNPGDAVRMESGETIAQWRKLYFRKFGIRVPDDQTGWDWPEALSAPAGLVKSSVAASNMPNYSDLAKLVSSSGGLIKRGQPWDSIVYPKNPYTDKNSVIDAFRDKDQSNSRESTNLVMECQTSRCSTSSKFADSGPDGGLQSMHAYIDSFLKSGDPCITNPAQNSRTYNENYDVSKIKNACDPVIAERVATSSNIELRLGQPYQQGQSSGNSVPLVTEPKLLDTVVAQPRSLFLEQMTNNAANCGERVALRQKFQCSAGPVNLSARNVSNLNIGRHVFGISNVTDTTKLDKFDGNVTKTSMVPSLAHVSTAPEMNANSKANNHMVSSDHIIPKSVHCEPYSAKSNPVRVPWTVDGSERQLNVSELGFFRIKDKGKGVGCTADGSYAKIDSVSNIEKQLESRCTCPVAMGGSKDPCSSVVHDKIYYSHQSSGVPPDAFDAPNLFNYPEKVPSLGSSRHTDHLFLTSKGSPWGSSQLLQSQAVSMASPLATSASMQGMAPAISTLEGTGVSPYLLDDNMRFLALRQIVELSKQQQAISSLGMDQETGRTSNFSNVNIRPLVGPSAFGEQTPGPNITSQRDSSAVAMLSPTSSAYTKLGVNIEKSSPIADLNNSCEFSTWICGNPLLSREIDLQCQFPHDPPSNKQLPLRSEHISSSIENAKCYPGVSCAYFQGHCSCTAYSKCSGGNCESRIGNAPNTFKDQVGNVNGVTPTLVASEFVKDGTDLKEKIISSDQRAKVTGQVCKSNVCHASQWKDVPSKYKGVSTVACLDLSAEDLLDGRGNIDGQLGDATSKCSYGTMKIRDSLKEQEMSNISSGCSAAAVTHTSVQGNNLDSTTPDVGNARYINKHIVDEGSGIDKCWSSDDALESERSAEFRGSNCKTNLSTEGSSKNINNLSSRSLLDELKLLNSLTWKKNRKQTHTRLAVNGKINFKKIERGVKTGKKKRARKIKMLVPQCPTGGPSTVPYEYPKGTDSLPFSSEDVEMRNPSFQETCISGACSLKPISKCGRSLSSSKELFRKRDLHMIYDDSDGNDYQIEANPCKIHEFSGMKEFGRVWTSDCTRKSQMAEPTHVHTKDGVRCRSFGCMKALSSGEVNICSRKARPVVCGKYGEICNELIGDVSRPAKIVPLSRILKTSRRDTLPNTCDSKQTFPDELKKTIFCGSDAGYNGFSNLRKEEESAIHHSSICNEMNVDLSLEEDEKMFTNGVDEENSMLEKKIDHKSKKNCSKLNRKVYTKTKPKSKEIRKRSLCELTDNGKKSTSESFSLVKISKCMPKMEVGKVSKNAVGSKHNIRASSEVNSEKLNPEHVSLSVMDSDAFCRVCGGSNKDEINCLIECSRCFIKVHQACYGVSKVPKGHWYCRPCRTNSRDIVCVLCGYGGGAMTCALRSRTIVKGLLKAWNIETDSKHKNAVSSAQIMEDDLNLLQSSGPMLESSMLPVSRPVNTEPLSTAAWKMDFPNQLDVLQKSSGNANNVKVHNSITAGAFDSTVKQWVHMVCGLWTPGTRCPNVDTMSAFDVSGASHPKANVVCSICNRPGGSCIQCRVVNCSVKFHPWCAHQKGLLQSEVEGAENESVGFYGRCVLHDTHPLCESGSDPFDIEVVCSIEKEFTCARTEGYKGRKRDGFWHNLHGQSRGKSACLVPQEQLNAWIHINGQKSSTNGLPKLTVSDVEYDCRKEYARYKQMKGWKHLVVYKSGIHALGLYTSRFISRGEMVVEYVGEIVGLRVADKREIEYQSGRKLQYKSACYFFRIDKEHIIDATCKGGIARFVNHSCLPNCVAKVISVRNEKKVVFFAERDIYPGEEITYDYHFNHEDEEIPWNGNKTGTNSEGTKRRNFNKKVVRL</sequence>
<dbReference type="Proteomes" id="UP001428341">
    <property type="component" value="Unassembled WGS sequence"/>
</dbReference>
<evidence type="ECO:0000259" key="11">
    <source>
        <dbReference type="PROSITE" id="PS50016"/>
    </source>
</evidence>
<dbReference type="GO" id="GO:0035097">
    <property type="term" value="C:histone methyltransferase complex"/>
    <property type="evidence" value="ECO:0007669"/>
    <property type="project" value="TreeGrafter"/>
</dbReference>
<dbReference type="InterPro" id="IPR011011">
    <property type="entry name" value="Znf_FYVE_PHD"/>
</dbReference>
<feature type="compositionally biased region" description="Polar residues" evidence="10">
    <location>
        <begin position="856"/>
        <end position="866"/>
    </location>
</feature>
<feature type="domain" description="PHD-type" evidence="11">
    <location>
        <begin position="1601"/>
        <end position="1651"/>
    </location>
</feature>
<dbReference type="PROSITE" id="PS50280">
    <property type="entry name" value="SET"/>
    <property type="match status" value="1"/>
</dbReference>
<dbReference type="EMBL" id="JBCGBO010000004">
    <property type="protein sequence ID" value="KAK9207860.1"/>
    <property type="molecule type" value="Genomic_DNA"/>
</dbReference>
<evidence type="ECO:0000256" key="9">
    <source>
        <dbReference type="PROSITE-ProRule" id="PRU00146"/>
    </source>
</evidence>
<dbReference type="Pfam" id="PF00856">
    <property type="entry name" value="SET"/>
    <property type="match status" value="1"/>
</dbReference>
<dbReference type="InterPro" id="IPR032308">
    <property type="entry name" value="TDBD"/>
</dbReference>
<protein>
    <submittedName>
        <fullName evidence="14">Uncharacterized protein</fullName>
    </submittedName>
</protein>
<dbReference type="Pfam" id="PF16135">
    <property type="entry name" value="TDBD"/>
    <property type="match status" value="1"/>
</dbReference>
<keyword evidence="15" id="KW-1185">Reference proteome</keyword>
<evidence type="ECO:0000256" key="10">
    <source>
        <dbReference type="SAM" id="MobiDB-lite"/>
    </source>
</evidence>
<dbReference type="InterPro" id="IPR019787">
    <property type="entry name" value="Znf_PHD-finger"/>
</dbReference>
<dbReference type="SUPFAM" id="SSF82199">
    <property type="entry name" value="SET domain"/>
    <property type="match status" value="1"/>
</dbReference>
<keyword evidence="4" id="KW-0862">Zinc</keyword>
<dbReference type="InterPro" id="IPR013083">
    <property type="entry name" value="Znf_RING/FYVE/PHD"/>
</dbReference>
<keyword evidence="8" id="KW-0539">Nucleus</keyword>
<evidence type="ECO:0000259" key="13">
    <source>
        <dbReference type="PROSITE" id="PS51805"/>
    </source>
</evidence>
<dbReference type="Pfam" id="PF13831">
    <property type="entry name" value="PHD_2"/>
    <property type="match status" value="1"/>
</dbReference>
<evidence type="ECO:0000313" key="14">
    <source>
        <dbReference type="EMBL" id="KAK9207860.1"/>
    </source>
</evidence>
<dbReference type="Pfam" id="PF13832">
    <property type="entry name" value="zf-HC5HC2H_2"/>
    <property type="match status" value="1"/>
</dbReference>
<dbReference type="SMART" id="SM00317">
    <property type="entry name" value="SET"/>
    <property type="match status" value="1"/>
</dbReference>
<proteinExistence type="predicted"/>
<name>A0AAP0ME45_9ROSI</name>
<dbReference type="InterPro" id="IPR001214">
    <property type="entry name" value="SET_dom"/>
</dbReference>
<comment type="subcellular location">
    <subcellularLocation>
        <location evidence="1">Nucleus</location>
    </subcellularLocation>
</comment>
<dbReference type="PROSITE" id="PS51805">
    <property type="entry name" value="EPHD"/>
    <property type="match status" value="1"/>
</dbReference>
<dbReference type="Gene3D" id="3.30.40.10">
    <property type="entry name" value="Zinc/RING finger domain, C3HC4 (zinc finger)"/>
    <property type="match status" value="2"/>
</dbReference>
<evidence type="ECO:0000256" key="7">
    <source>
        <dbReference type="ARBA" id="ARBA00023163"/>
    </source>
</evidence>
<comment type="caution">
    <text evidence="14">The sequence shown here is derived from an EMBL/GenBank/DDBJ whole genome shotgun (WGS) entry which is preliminary data.</text>
</comment>
<evidence type="ECO:0000259" key="12">
    <source>
        <dbReference type="PROSITE" id="PS50280"/>
    </source>
</evidence>
<dbReference type="GO" id="GO:0008270">
    <property type="term" value="F:zinc ion binding"/>
    <property type="evidence" value="ECO:0007669"/>
    <property type="project" value="UniProtKB-KW"/>
</dbReference>
<keyword evidence="5" id="KW-0156">Chromatin regulator</keyword>
<dbReference type="Gene3D" id="2.170.270.10">
    <property type="entry name" value="SET domain"/>
    <property type="match status" value="1"/>
</dbReference>
<dbReference type="FunFam" id="3.30.40.10:FF:000484">
    <property type="entry name" value="Histone-lysine N-methyltransferase ATX4"/>
    <property type="match status" value="1"/>
</dbReference>
<organism evidence="14 15">
    <name type="scientific">Citrus x changshan-huyou</name>
    <dbReference type="NCBI Taxonomy" id="2935761"/>
    <lineage>
        <taxon>Eukaryota</taxon>
        <taxon>Viridiplantae</taxon>
        <taxon>Streptophyta</taxon>
        <taxon>Embryophyta</taxon>
        <taxon>Tracheophyta</taxon>
        <taxon>Spermatophyta</taxon>
        <taxon>Magnoliopsida</taxon>
        <taxon>eudicotyledons</taxon>
        <taxon>Gunneridae</taxon>
        <taxon>Pentapetalae</taxon>
        <taxon>rosids</taxon>
        <taxon>malvids</taxon>
        <taxon>Sapindales</taxon>
        <taxon>Rutaceae</taxon>
        <taxon>Aurantioideae</taxon>
        <taxon>Citrus</taxon>
    </lineage>
</organism>
<dbReference type="InterPro" id="IPR034732">
    <property type="entry name" value="EPHD"/>
</dbReference>
<dbReference type="PANTHER" id="PTHR45838">
    <property type="entry name" value="HISTONE-LYSINE-N-METHYLTRANSFERASE 2 KMT2 FAMILY MEMBER"/>
    <property type="match status" value="1"/>
</dbReference>
<evidence type="ECO:0000256" key="3">
    <source>
        <dbReference type="ARBA" id="ARBA00022771"/>
    </source>
</evidence>
<evidence type="ECO:0000256" key="1">
    <source>
        <dbReference type="ARBA" id="ARBA00004123"/>
    </source>
</evidence>
<dbReference type="SMART" id="SM00249">
    <property type="entry name" value="PHD"/>
    <property type="match status" value="2"/>
</dbReference>
<feature type="domain" description="SET" evidence="12">
    <location>
        <begin position="1971"/>
        <end position="2092"/>
    </location>
</feature>
<evidence type="ECO:0000256" key="5">
    <source>
        <dbReference type="ARBA" id="ARBA00022853"/>
    </source>
</evidence>
<gene>
    <name evidence="14" type="ORF">WN944_000208</name>
</gene>
<evidence type="ECO:0000256" key="8">
    <source>
        <dbReference type="ARBA" id="ARBA00023242"/>
    </source>
</evidence>
<dbReference type="PANTHER" id="PTHR45838:SF4">
    <property type="entry name" value="HISTONE-LYSINE N-METHYLTRANSFERASE TRITHORAX"/>
    <property type="match status" value="1"/>
</dbReference>
<evidence type="ECO:0000256" key="2">
    <source>
        <dbReference type="ARBA" id="ARBA00022723"/>
    </source>
</evidence>
<accession>A0AAP0ME45</accession>
<feature type="region of interest" description="Disordered" evidence="10">
    <location>
        <begin position="848"/>
        <end position="867"/>
    </location>
</feature>
<dbReference type="GO" id="GO:0045893">
    <property type="term" value="P:positive regulation of DNA-templated transcription"/>
    <property type="evidence" value="ECO:0007669"/>
    <property type="project" value="TreeGrafter"/>
</dbReference>
<evidence type="ECO:0000256" key="6">
    <source>
        <dbReference type="ARBA" id="ARBA00023015"/>
    </source>
</evidence>